<dbReference type="EMBL" id="JAPCWZ010000002">
    <property type="protein sequence ID" value="KAK8877678.1"/>
    <property type="molecule type" value="Genomic_DNA"/>
</dbReference>
<keyword evidence="3" id="KW-1185">Reference proteome</keyword>
<feature type="compositionally biased region" description="Gly residues" evidence="1">
    <location>
        <begin position="145"/>
        <end position="160"/>
    </location>
</feature>
<name>A0ABR2JIQ1_9PEZI</name>
<comment type="caution">
    <text evidence="2">The sequence shown here is derived from an EMBL/GenBank/DDBJ whole genome shotgun (WGS) entry which is preliminary data.</text>
</comment>
<sequence>MSRVVIDSNTVICACIHVVGCLPTTWVYKTVERWFLQALMPLRLSLPHFITSSLIHFLGWPIPFSNCIYLLLPFRISFFPPSVCPVRAVVKMKFFQVIALAVAASAIAIEPRHHKGVTQNNGANPSAGGQGGAAPQNNGGATQNGQGGGVPQFGQGGGAPPVGQGETAQNNNGAAQNGQAGGGATQNGQGGAIQNGQPGGAAQNNNGAAQGINGAAQNGQGGGFAQNNGVFQGGQAGVN</sequence>
<reference evidence="2 3" key="1">
    <citation type="journal article" date="2024" name="IMA Fungus">
        <title>Apiospora arundinis, a panoply of carbohydrate-active enzymes and secondary metabolites.</title>
        <authorList>
            <person name="Sorensen T."/>
            <person name="Petersen C."/>
            <person name="Muurmann A.T."/>
            <person name="Christiansen J.V."/>
            <person name="Brundto M.L."/>
            <person name="Overgaard C.K."/>
            <person name="Boysen A.T."/>
            <person name="Wollenberg R.D."/>
            <person name="Larsen T.O."/>
            <person name="Sorensen J.L."/>
            <person name="Nielsen K.L."/>
            <person name="Sondergaard T.E."/>
        </authorList>
    </citation>
    <scope>NUCLEOTIDE SEQUENCE [LARGE SCALE GENOMIC DNA]</scope>
    <source>
        <strain evidence="2 3">AAU 773</strain>
    </source>
</reference>
<protein>
    <submittedName>
        <fullName evidence="2">Uncharacterized protein</fullName>
    </submittedName>
</protein>
<evidence type="ECO:0000313" key="3">
    <source>
        <dbReference type="Proteomes" id="UP001390339"/>
    </source>
</evidence>
<feature type="compositionally biased region" description="Gly residues" evidence="1">
    <location>
        <begin position="179"/>
        <end position="199"/>
    </location>
</feature>
<organism evidence="2 3">
    <name type="scientific">Apiospora arundinis</name>
    <dbReference type="NCBI Taxonomy" id="335852"/>
    <lineage>
        <taxon>Eukaryota</taxon>
        <taxon>Fungi</taxon>
        <taxon>Dikarya</taxon>
        <taxon>Ascomycota</taxon>
        <taxon>Pezizomycotina</taxon>
        <taxon>Sordariomycetes</taxon>
        <taxon>Xylariomycetidae</taxon>
        <taxon>Amphisphaeriales</taxon>
        <taxon>Apiosporaceae</taxon>
        <taxon>Apiospora</taxon>
    </lineage>
</organism>
<proteinExistence type="predicted"/>
<feature type="region of interest" description="Disordered" evidence="1">
    <location>
        <begin position="115"/>
        <end position="239"/>
    </location>
</feature>
<accession>A0ABR2JIQ1</accession>
<feature type="compositionally biased region" description="Low complexity" evidence="1">
    <location>
        <begin position="200"/>
        <end position="218"/>
    </location>
</feature>
<evidence type="ECO:0000313" key="2">
    <source>
        <dbReference type="EMBL" id="KAK8877678.1"/>
    </source>
</evidence>
<evidence type="ECO:0000256" key="1">
    <source>
        <dbReference type="SAM" id="MobiDB-lite"/>
    </source>
</evidence>
<gene>
    <name evidence="2" type="ORF">PGQ11_002624</name>
</gene>
<feature type="compositionally biased region" description="Low complexity" evidence="1">
    <location>
        <begin position="119"/>
        <end position="144"/>
    </location>
</feature>
<dbReference type="Proteomes" id="UP001390339">
    <property type="component" value="Unassembled WGS sequence"/>
</dbReference>
<feature type="compositionally biased region" description="Low complexity" evidence="1">
    <location>
        <begin position="161"/>
        <end position="178"/>
    </location>
</feature>